<name>A0A645GB15_9ZZZZ</name>
<reference evidence="1" key="1">
    <citation type="submission" date="2019-08" db="EMBL/GenBank/DDBJ databases">
        <authorList>
            <person name="Kucharzyk K."/>
            <person name="Murdoch R.W."/>
            <person name="Higgins S."/>
            <person name="Loffler F."/>
        </authorList>
    </citation>
    <scope>NUCLEOTIDE SEQUENCE</scope>
</reference>
<sequence length="58" mass="6338">MAFGQIVVNGNLMACVKQFLGAYRTYVARSAGNKNVHKARNLIGQASRLNGKNMLTIQ</sequence>
<proteinExistence type="predicted"/>
<organism evidence="1">
    <name type="scientific">bioreactor metagenome</name>
    <dbReference type="NCBI Taxonomy" id="1076179"/>
    <lineage>
        <taxon>unclassified sequences</taxon>
        <taxon>metagenomes</taxon>
        <taxon>ecological metagenomes</taxon>
    </lineage>
</organism>
<protein>
    <submittedName>
        <fullName evidence="1">Uncharacterized protein</fullName>
    </submittedName>
</protein>
<dbReference type="AlphaFoldDB" id="A0A645GB15"/>
<evidence type="ECO:0000313" key="1">
    <source>
        <dbReference type="EMBL" id="MPN23825.1"/>
    </source>
</evidence>
<dbReference type="EMBL" id="VSSQ01072438">
    <property type="protein sequence ID" value="MPN23825.1"/>
    <property type="molecule type" value="Genomic_DNA"/>
</dbReference>
<accession>A0A645GB15</accession>
<gene>
    <name evidence="1" type="ORF">SDC9_171218</name>
</gene>
<comment type="caution">
    <text evidence="1">The sequence shown here is derived from an EMBL/GenBank/DDBJ whole genome shotgun (WGS) entry which is preliminary data.</text>
</comment>